<accession>A6GGK6</accession>
<dbReference type="RefSeq" id="WP_006975846.1">
    <property type="nucleotide sequence ID" value="NZ_ABCS01000108.1"/>
</dbReference>
<reference evidence="1 2" key="1">
    <citation type="submission" date="2007-06" db="EMBL/GenBank/DDBJ databases">
        <authorList>
            <person name="Shimkets L."/>
            <person name="Ferriera S."/>
            <person name="Johnson J."/>
            <person name="Kravitz S."/>
            <person name="Beeson K."/>
            <person name="Sutton G."/>
            <person name="Rogers Y.-H."/>
            <person name="Friedman R."/>
            <person name="Frazier M."/>
            <person name="Venter J.C."/>
        </authorList>
    </citation>
    <scope>NUCLEOTIDE SEQUENCE [LARGE SCALE GENOMIC DNA]</scope>
    <source>
        <strain evidence="1 2">SIR-1</strain>
    </source>
</reference>
<dbReference type="STRING" id="391625.PPSIR1_18947"/>
<sequence length="556" mass="61328">MEVNEGTAPAGGSGPASDTERGVRLRFVEILGLYRPGFSDRQQRGDRRPIRCGYQPGYTSADNRGRIFVNHRPRANGGENWQRVRAKDTQYIDVTVEVSDPAQSLPSNAKIRWLVSARGDASLSRMHTDAADYIRQHASRGQCDYPRPNGARRPVFEALPNYPGTVVNNQRGMETAIVNGRSRVRMHCTNNGGDAYRLFAGVVVGSTPGPQIHTGDMTMWKRVDVEYRRMRGVTGIQVGRVANAFELAFIQLDFTASIRIPYRRALTATDDIEGAGASFCAANFTHARRPGWFLLIAANMATSLRTTNPQRYVYPDLPASNTSTPPPLPATMASVRTVVLPVVLPAGADASAVYLVDGNRDLVFYAAGTTRFPSSNCTYIAVHPLRYHPDPQPGSSTTTGTLSFAMARPRDYVPQGSLSAQGLGFGQQVLCRVRTGRAIGAAGVTPVYPHNNQHYFAGRSLVFMGNFSNADQAVQTAIHELCHAFGFPHSCGRRQAVAGARHSCPMAILNYWAYGDGTDTLVRWRNLPRGFEFCERHLLALREIHLEDNDYLWRWP</sequence>
<proteinExistence type="predicted"/>
<dbReference type="Proteomes" id="UP000005801">
    <property type="component" value="Unassembled WGS sequence"/>
</dbReference>
<dbReference type="eggNOG" id="ENOG50316E5">
    <property type="taxonomic scope" value="Bacteria"/>
</dbReference>
<dbReference type="SUPFAM" id="SSF55486">
    <property type="entry name" value="Metalloproteases ('zincins'), catalytic domain"/>
    <property type="match status" value="1"/>
</dbReference>
<comment type="caution">
    <text evidence="1">The sequence shown here is derived from an EMBL/GenBank/DDBJ whole genome shotgun (WGS) entry which is preliminary data.</text>
</comment>
<gene>
    <name evidence="1" type="ORF">PPSIR1_18947</name>
</gene>
<dbReference type="AlphaFoldDB" id="A6GGK6"/>
<keyword evidence="2" id="KW-1185">Reference proteome</keyword>
<evidence type="ECO:0000313" key="2">
    <source>
        <dbReference type="Proteomes" id="UP000005801"/>
    </source>
</evidence>
<organism evidence="1 2">
    <name type="scientific">Plesiocystis pacifica SIR-1</name>
    <dbReference type="NCBI Taxonomy" id="391625"/>
    <lineage>
        <taxon>Bacteria</taxon>
        <taxon>Pseudomonadati</taxon>
        <taxon>Myxococcota</taxon>
        <taxon>Polyangia</taxon>
        <taxon>Nannocystales</taxon>
        <taxon>Nannocystaceae</taxon>
        <taxon>Plesiocystis</taxon>
    </lineage>
</organism>
<name>A6GGK6_9BACT</name>
<dbReference type="OrthoDB" id="5482427at2"/>
<dbReference type="EMBL" id="ABCS01000108">
    <property type="protein sequence ID" value="EDM74966.1"/>
    <property type="molecule type" value="Genomic_DNA"/>
</dbReference>
<evidence type="ECO:0000313" key="1">
    <source>
        <dbReference type="EMBL" id="EDM74966.1"/>
    </source>
</evidence>
<protein>
    <submittedName>
        <fullName evidence="1">Uncharacterized protein</fullName>
    </submittedName>
</protein>